<dbReference type="SUPFAM" id="SSF46689">
    <property type="entry name" value="Homeodomain-like"/>
    <property type="match status" value="2"/>
</dbReference>
<gene>
    <name evidence="5" type="ORF">FE782_24475</name>
</gene>
<dbReference type="SMART" id="SM00342">
    <property type="entry name" value="HTH_ARAC"/>
    <property type="match status" value="1"/>
</dbReference>
<dbReference type="GO" id="GO:0043565">
    <property type="term" value="F:sequence-specific DNA binding"/>
    <property type="evidence" value="ECO:0007669"/>
    <property type="project" value="InterPro"/>
</dbReference>
<keyword evidence="3" id="KW-0804">Transcription</keyword>
<dbReference type="EMBL" id="VCIW01000020">
    <property type="protein sequence ID" value="TLS49634.1"/>
    <property type="molecule type" value="Genomic_DNA"/>
</dbReference>
<dbReference type="PROSITE" id="PS00041">
    <property type="entry name" value="HTH_ARAC_FAMILY_1"/>
    <property type="match status" value="1"/>
</dbReference>
<evidence type="ECO:0000313" key="6">
    <source>
        <dbReference type="Proteomes" id="UP000309676"/>
    </source>
</evidence>
<keyword evidence="6" id="KW-1185">Reference proteome</keyword>
<dbReference type="InterPro" id="IPR018062">
    <property type="entry name" value="HTH_AraC-typ_CS"/>
</dbReference>
<evidence type="ECO:0000256" key="1">
    <source>
        <dbReference type="ARBA" id="ARBA00023015"/>
    </source>
</evidence>
<dbReference type="Proteomes" id="UP000309676">
    <property type="component" value="Unassembled WGS sequence"/>
</dbReference>
<dbReference type="InterPro" id="IPR009057">
    <property type="entry name" value="Homeodomain-like_sf"/>
</dbReference>
<name>A0A5R9G990_9BACL</name>
<dbReference type="Gene3D" id="1.10.10.60">
    <property type="entry name" value="Homeodomain-like"/>
    <property type="match status" value="2"/>
</dbReference>
<proteinExistence type="predicted"/>
<evidence type="ECO:0000313" key="5">
    <source>
        <dbReference type="EMBL" id="TLS49634.1"/>
    </source>
</evidence>
<sequence length="303" mass="33928">MLFPAVAWAEDVRPAAYAYYFRQWNAFDMPFHRHDSTEIMYLIRGSCRIEVARDGGPPEDVTLSHGEFIVVAAGVPHRLIVEGSCRMLNVEFGFATSGAGVPSIRALAREEKALAALLQAPVTYAVLRDPDEVYHALRGLVLELDALDAGGGRGADGGGPLVSLLFAQLLIRIARLRDEAESEAAPQAELYVRKCIEFMRQHYDRDIQAKDVAAAVNLHPGYVHRLFKSQSGRTITEYLTGLRMEKAKMLLLRTDIPIADISDYVGVGSRQYFHALFKRHTGMTPVQFRQTMDAHRWDDGERR</sequence>
<dbReference type="Pfam" id="PF07883">
    <property type="entry name" value="Cupin_2"/>
    <property type="match status" value="1"/>
</dbReference>
<dbReference type="OrthoDB" id="2582835at2"/>
<reference evidence="5 6" key="1">
    <citation type="submission" date="2019-05" db="EMBL/GenBank/DDBJ databases">
        <authorList>
            <person name="Narsing Rao M.P."/>
            <person name="Li W.J."/>
        </authorList>
    </citation>
    <scope>NUCLEOTIDE SEQUENCE [LARGE SCALE GENOMIC DNA]</scope>
    <source>
        <strain evidence="5 6">SYSU_K30003</strain>
    </source>
</reference>
<dbReference type="InterPro" id="IPR011051">
    <property type="entry name" value="RmlC_Cupin_sf"/>
</dbReference>
<feature type="domain" description="HTH araC/xylS-type" evidence="4">
    <location>
        <begin position="193"/>
        <end position="291"/>
    </location>
</feature>
<dbReference type="PANTHER" id="PTHR43280">
    <property type="entry name" value="ARAC-FAMILY TRANSCRIPTIONAL REGULATOR"/>
    <property type="match status" value="1"/>
</dbReference>
<dbReference type="PROSITE" id="PS01124">
    <property type="entry name" value="HTH_ARAC_FAMILY_2"/>
    <property type="match status" value="1"/>
</dbReference>
<evidence type="ECO:0000256" key="2">
    <source>
        <dbReference type="ARBA" id="ARBA00023125"/>
    </source>
</evidence>
<dbReference type="InterPro" id="IPR018060">
    <property type="entry name" value="HTH_AraC"/>
</dbReference>
<accession>A0A5R9G990</accession>
<dbReference type="SUPFAM" id="SSF51182">
    <property type="entry name" value="RmlC-like cupins"/>
    <property type="match status" value="1"/>
</dbReference>
<evidence type="ECO:0000259" key="4">
    <source>
        <dbReference type="PROSITE" id="PS01124"/>
    </source>
</evidence>
<dbReference type="GO" id="GO:0003700">
    <property type="term" value="F:DNA-binding transcription factor activity"/>
    <property type="evidence" value="ECO:0007669"/>
    <property type="project" value="InterPro"/>
</dbReference>
<dbReference type="InterPro" id="IPR013096">
    <property type="entry name" value="Cupin_2"/>
</dbReference>
<dbReference type="Pfam" id="PF12833">
    <property type="entry name" value="HTH_18"/>
    <property type="match status" value="1"/>
</dbReference>
<dbReference type="AlphaFoldDB" id="A0A5R9G990"/>
<dbReference type="Gene3D" id="2.60.120.10">
    <property type="entry name" value="Jelly Rolls"/>
    <property type="match status" value="1"/>
</dbReference>
<protein>
    <submittedName>
        <fullName evidence="5">AraC family transcriptional regulator</fullName>
    </submittedName>
</protein>
<keyword evidence="2" id="KW-0238">DNA-binding</keyword>
<dbReference type="PANTHER" id="PTHR43280:SF28">
    <property type="entry name" value="HTH-TYPE TRANSCRIPTIONAL ACTIVATOR RHAS"/>
    <property type="match status" value="1"/>
</dbReference>
<dbReference type="InterPro" id="IPR014710">
    <property type="entry name" value="RmlC-like_jellyroll"/>
</dbReference>
<organism evidence="5 6">
    <name type="scientific">Paenibacillus antri</name>
    <dbReference type="NCBI Taxonomy" id="2582848"/>
    <lineage>
        <taxon>Bacteria</taxon>
        <taxon>Bacillati</taxon>
        <taxon>Bacillota</taxon>
        <taxon>Bacilli</taxon>
        <taxon>Bacillales</taxon>
        <taxon>Paenibacillaceae</taxon>
        <taxon>Paenibacillus</taxon>
    </lineage>
</organism>
<comment type="caution">
    <text evidence="5">The sequence shown here is derived from an EMBL/GenBank/DDBJ whole genome shotgun (WGS) entry which is preliminary data.</text>
</comment>
<keyword evidence="1" id="KW-0805">Transcription regulation</keyword>
<evidence type="ECO:0000256" key="3">
    <source>
        <dbReference type="ARBA" id="ARBA00023163"/>
    </source>
</evidence>